<evidence type="ECO:0000313" key="2">
    <source>
        <dbReference type="Proteomes" id="UP000184267"/>
    </source>
</evidence>
<organism evidence="1 2">
    <name type="scientific">Trametes pubescens</name>
    <name type="common">White-rot fungus</name>
    <dbReference type="NCBI Taxonomy" id="154538"/>
    <lineage>
        <taxon>Eukaryota</taxon>
        <taxon>Fungi</taxon>
        <taxon>Dikarya</taxon>
        <taxon>Basidiomycota</taxon>
        <taxon>Agaricomycotina</taxon>
        <taxon>Agaricomycetes</taxon>
        <taxon>Polyporales</taxon>
        <taxon>Polyporaceae</taxon>
        <taxon>Trametes</taxon>
    </lineage>
</organism>
<protein>
    <submittedName>
        <fullName evidence="1">Uncharacterized protein</fullName>
    </submittedName>
</protein>
<evidence type="ECO:0000313" key="1">
    <source>
        <dbReference type="EMBL" id="OJT13244.1"/>
    </source>
</evidence>
<comment type="caution">
    <text evidence="1">The sequence shown here is derived from an EMBL/GenBank/DDBJ whole genome shotgun (WGS) entry which is preliminary data.</text>
</comment>
<accession>A0A1M2W059</accession>
<dbReference type="Proteomes" id="UP000184267">
    <property type="component" value="Unassembled WGS sequence"/>
</dbReference>
<dbReference type="SUPFAM" id="SSF51735">
    <property type="entry name" value="NAD(P)-binding Rossmann-fold domains"/>
    <property type="match status" value="1"/>
</dbReference>
<dbReference type="Gene3D" id="3.40.50.720">
    <property type="entry name" value="NAD(P)-binding Rossmann-like Domain"/>
    <property type="match status" value="1"/>
</dbReference>
<dbReference type="InterPro" id="IPR052184">
    <property type="entry name" value="SDR_enzymes"/>
</dbReference>
<dbReference type="PANTHER" id="PTHR45458">
    <property type="entry name" value="SHORT-CHAIN DEHYDROGENASE/REDUCTASE SDR"/>
    <property type="match status" value="1"/>
</dbReference>
<dbReference type="OrthoDB" id="9876299at2759"/>
<reference evidence="1 2" key="1">
    <citation type="submission" date="2016-10" db="EMBL/GenBank/DDBJ databases">
        <title>Genome sequence of the basidiomycete white-rot fungus Trametes pubescens.</title>
        <authorList>
            <person name="Makela M.R."/>
            <person name="Granchi Z."/>
            <person name="Peng M."/>
            <person name="De Vries R.P."/>
            <person name="Grigoriev I."/>
            <person name="Riley R."/>
            <person name="Hilden K."/>
        </authorList>
    </citation>
    <scope>NUCLEOTIDE SEQUENCE [LARGE SCALE GENOMIC DNA]</scope>
    <source>
        <strain evidence="1 2">FBCC735</strain>
    </source>
</reference>
<dbReference type="InterPro" id="IPR036291">
    <property type="entry name" value="NAD(P)-bd_dom_sf"/>
</dbReference>
<name>A0A1M2W059_TRAPU</name>
<gene>
    <name evidence="1" type="ORF">TRAPUB_10208</name>
</gene>
<proteinExistence type="predicted"/>
<dbReference type="PANTHER" id="PTHR45458:SF1">
    <property type="entry name" value="SHORT CHAIN DEHYDROGENASE"/>
    <property type="match status" value="1"/>
</dbReference>
<dbReference type="AlphaFoldDB" id="A0A1M2W059"/>
<dbReference type="GO" id="GO:0016616">
    <property type="term" value="F:oxidoreductase activity, acting on the CH-OH group of donors, NAD or NADP as acceptor"/>
    <property type="evidence" value="ECO:0007669"/>
    <property type="project" value="TreeGrafter"/>
</dbReference>
<sequence length="76" mass="7963">MTTSYAVVGASRGIGLEYVRQLAGRPDTVVFAIVRNAKGSTHLAAAVANLKNVHVVEANIVDHASLEVQHISSPAL</sequence>
<dbReference type="EMBL" id="MNAD01000418">
    <property type="protein sequence ID" value="OJT13244.1"/>
    <property type="molecule type" value="Genomic_DNA"/>
</dbReference>
<keyword evidence="2" id="KW-1185">Reference proteome</keyword>